<reference evidence="26" key="1">
    <citation type="journal article" date="2013" name="Stand. Genomic Sci.">
        <title>Complete genome sequence of Desulfocapsa sulfexigens, a marine deltaproteobacterium specialized in disproportionating inorganic sulfur compounds.</title>
        <authorList>
            <person name="Finster K.W."/>
            <person name="Kjeldsen K.U."/>
            <person name="Kube M."/>
            <person name="Reinhardt R."/>
            <person name="Mussmann M."/>
            <person name="Amann R."/>
            <person name="Schreiber L."/>
        </authorList>
    </citation>
    <scope>NUCLEOTIDE SEQUENCE [LARGE SCALE GENOMIC DNA]</scope>
    <source>
        <strain evidence="26">DSM 10523 / SB164P1</strain>
    </source>
</reference>
<dbReference type="GO" id="GO:0046654">
    <property type="term" value="P:tetrahydrofolate biosynthetic process"/>
    <property type="evidence" value="ECO:0007669"/>
    <property type="project" value="UniProtKB-UniPathway"/>
</dbReference>
<dbReference type="EC" id="6.3.2.17" evidence="7"/>
<evidence type="ECO:0000259" key="23">
    <source>
        <dbReference type="Pfam" id="PF02875"/>
    </source>
</evidence>
<dbReference type="RefSeq" id="WP_015405649.1">
    <property type="nucleotide sequence ID" value="NC_020304.1"/>
</dbReference>
<dbReference type="Proteomes" id="UP000011721">
    <property type="component" value="Chromosome"/>
</dbReference>
<protein>
    <recommendedName>
        <fullName evidence="8">Dihydrofolate synthase/folylpolyglutamate synthase</fullName>
        <ecNumber evidence="6">6.3.2.12</ecNumber>
        <ecNumber evidence="7">6.3.2.17</ecNumber>
    </recommendedName>
    <alternativeName>
        <fullName evidence="17">Folylpoly-gamma-glutamate synthetase-dihydrofolate synthetase</fullName>
    </alternativeName>
    <alternativeName>
        <fullName evidence="15">Folylpolyglutamate synthetase</fullName>
    </alternativeName>
    <alternativeName>
        <fullName evidence="16">Tetrahydrofolylpolyglutamate synthase</fullName>
    </alternativeName>
</protein>
<dbReference type="STRING" id="1167006.UWK_03451"/>
<dbReference type="PANTHER" id="PTHR11136:SF0">
    <property type="entry name" value="DIHYDROFOLATE SYNTHETASE-RELATED"/>
    <property type="match status" value="1"/>
</dbReference>
<dbReference type="Pfam" id="PF08245">
    <property type="entry name" value="Mur_ligase_M"/>
    <property type="match status" value="1"/>
</dbReference>
<evidence type="ECO:0000256" key="14">
    <source>
        <dbReference type="ARBA" id="ARBA00022909"/>
    </source>
</evidence>
<comment type="catalytic activity">
    <reaction evidence="21">
        <text>7,8-dihydropteroate + L-glutamate + ATP = 7,8-dihydrofolate + ADP + phosphate + H(+)</text>
        <dbReference type="Rhea" id="RHEA:23584"/>
        <dbReference type="ChEBI" id="CHEBI:15378"/>
        <dbReference type="ChEBI" id="CHEBI:17839"/>
        <dbReference type="ChEBI" id="CHEBI:29985"/>
        <dbReference type="ChEBI" id="CHEBI:30616"/>
        <dbReference type="ChEBI" id="CHEBI:43474"/>
        <dbReference type="ChEBI" id="CHEBI:57451"/>
        <dbReference type="ChEBI" id="CHEBI:456216"/>
        <dbReference type="EC" id="6.3.2.12"/>
    </reaction>
</comment>
<dbReference type="SUPFAM" id="SSF53244">
    <property type="entry name" value="MurD-like peptide ligases, peptide-binding domain"/>
    <property type="match status" value="1"/>
</dbReference>
<dbReference type="NCBIfam" id="TIGR01499">
    <property type="entry name" value="folC"/>
    <property type="match status" value="1"/>
</dbReference>
<dbReference type="PANTHER" id="PTHR11136">
    <property type="entry name" value="FOLYLPOLYGLUTAMATE SYNTHASE-RELATED"/>
    <property type="match status" value="1"/>
</dbReference>
<evidence type="ECO:0000256" key="7">
    <source>
        <dbReference type="ARBA" id="ARBA00013025"/>
    </source>
</evidence>
<dbReference type="SUPFAM" id="SSF53623">
    <property type="entry name" value="MurD-like peptide ligases, catalytic domain"/>
    <property type="match status" value="1"/>
</dbReference>
<proteinExistence type="inferred from homology"/>
<dbReference type="InterPro" id="IPR018109">
    <property type="entry name" value="Folylpolyglutamate_synth_CS"/>
</dbReference>
<dbReference type="GO" id="GO:0046656">
    <property type="term" value="P:folic acid biosynthetic process"/>
    <property type="evidence" value="ECO:0007669"/>
    <property type="project" value="UniProtKB-KW"/>
</dbReference>
<dbReference type="InterPro" id="IPR013221">
    <property type="entry name" value="Mur_ligase_cen"/>
</dbReference>
<dbReference type="InterPro" id="IPR004101">
    <property type="entry name" value="Mur_ligase_C"/>
</dbReference>
<dbReference type="HOGENOM" id="CLU_015869_1_2_7"/>
<keyword evidence="14" id="KW-0289">Folate biosynthesis</keyword>
<dbReference type="PIRSF" id="PIRSF001563">
    <property type="entry name" value="Folylpolyglu_synth"/>
    <property type="match status" value="1"/>
</dbReference>
<evidence type="ECO:0000256" key="19">
    <source>
        <dbReference type="ARBA" id="ARBA00047808"/>
    </source>
</evidence>
<dbReference type="PROSITE" id="PS01012">
    <property type="entry name" value="FOLYLPOLYGLU_SYNT_2"/>
    <property type="match status" value="1"/>
</dbReference>
<evidence type="ECO:0000256" key="21">
    <source>
        <dbReference type="ARBA" id="ARBA00049161"/>
    </source>
</evidence>
<evidence type="ECO:0000256" key="22">
    <source>
        <dbReference type="PIRNR" id="PIRNR001563"/>
    </source>
</evidence>
<keyword evidence="13" id="KW-0460">Magnesium</keyword>
<comment type="cofactor">
    <cofactor evidence="1">
        <name>Mg(2+)</name>
        <dbReference type="ChEBI" id="CHEBI:18420"/>
    </cofactor>
</comment>
<dbReference type="InterPro" id="IPR036565">
    <property type="entry name" value="Mur-like_cat_sf"/>
</dbReference>
<evidence type="ECO:0000256" key="11">
    <source>
        <dbReference type="ARBA" id="ARBA00022741"/>
    </source>
</evidence>
<evidence type="ECO:0000256" key="15">
    <source>
        <dbReference type="ARBA" id="ARBA00030048"/>
    </source>
</evidence>
<evidence type="ECO:0000256" key="3">
    <source>
        <dbReference type="ARBA" id="ARBA00004799"/>
    </source>
</evidence>
<dbReference type="Pfam" id="PF02875">
    <property type="entry name" value="Mur_ligase_C"/>
    <property type="match status" value="1"/>
</dbReference>
<dbReference type="Gene3D" id="3.40.1190.10">
    <property type="entry name" value="Mur-like, catalytic domain"/>
    <property type="match status" value="1"/>
</dbReference>
<dbReference type="UniPathway" id="UPA00077">
    <property type="reaction ID" value="UER00157"/>
</dbReference>
<sequence>MNYQLAWDYLDSLQFHKIKLGLDAMQSFMGRVGNPERSLKTIHVAGTNGKGSVSMTLLTLLSGAGYRVGLYTSPHLSSVRERFRINNSFISEEKFAELATLIQDILGDEKITYFEFTTALAFLWFAESDLDLVVLETGLGGRLDATNIIHPLVSVITNVSMDHEAYLGNTISAVAGEKAGIVKEGVPVVSAVKAGAGLQELVTVCNDKGAELFLFGDSFTATPMDDGSWKWDGKEGFSGASYDKLRCSMKGDYQIENASLALAVVELLRKDGFFLSKSQIREGLAQVKWPGRLEYFSLNRTTREELQSHGDADAVSYLLDGAHNPAGVESLLHTLNSECSYRKLILVWGAMADKDLEKTLAPMAPLADIIILTRPKGERSAEPELLLSNVPDHLRERCELCGNVEEALYAAESQAANDDLILVAGSLYLVGAARKILLGELVA</sequence>
<dbReference type="KEGG" id="dsf:UWK_03451"/>
<feature type="domain" description="Mur ligase C-terminal" evidence="23">
    <location>
        <begin position="310"/>
        <end position="426"/>
    </location>
</feature>
<evidence type="ECO:0000256" key="2">
    <source>
        <dbReference type="ARBA" id="ARBA00002714"/>
    </source>
</evidence>
<evidence type="ECO:0000313" key="25">
    <source>
        <dbReference type="EMBL" id="AGF79967.1"/>
    </source>
</evidence>
<dbReference type="FunFam" id="3.40.1190.10:FF:000011">
    <property type="entry name" value="Folylpolyglutamate synthase/dihydrofolate synthase"/>
    <property type="match status" value="1"/>
</dbReference>
<evidence type="ECO:0000256" key="13">
    <source>
        <dbReference type="ARBA" id="ARBA00022842"/>
    </source>
</evidence>
<evidence type="ECO:0000256" key="17">
    <source>
        <dbReference type="ARBA" id="ARBA00032510"/>
    </source>
</evidence>
<comment type="pathway">
    <text evidence="3">Cofactor biosynthesis; tetrahydrofolate biosynthesis; 7,8-dihydrofolate from 2-amino-4-hydroxy-6-hydroxymethyl-7,8-dihydropteridine diphosphate and 4-aminobenzoate: step 2/2.</text>
</comment>
<dbReference type="OrthoDB" id="9809356at2"/>
<evidence type="ECO:0000256" key="12">
    <source>
        <dbReference type="ARBA" id="ARBA00022840"/>
    </source>
</evidence>
<comment type="pathway">
    <text evidence="4">Cofactor biosynthesis; tetrahydrofolylpolyglutamate biosynthesis.</text>
</comment>
<dbReference type="EMBL" id="CP003985">
    <property type="protein sequence ID" value="AGF79967.1"/>
    <property type="molecule type" value="Genomic_DNA"/>
</dbReference>
<dbReference type="GO" id="GO:0005524">
    <property type="term" value="F:ATP binding"/>
    <property type="evidence" value="ECO:0007669"/>
    <property type="project" value="UniProtKB-KW"/>
</dbReference>
<dbReference type="InterPro" id="IPR001645">
    <property type="entry name" value="Folylpolyglutamate_synth"/>
</dbReference>
<organism evidence="25 26">
    <name type="scientific">Desulfocapsa sulfexigens (strain DSM 10523 / SB164P1)</name>
    <dbReference type="NCBI Taxonomy" id="1167006"/>
    <lineage>
        <taxon>Bacteria</taxon>
        <taxon>Pseudomonadati</taxon>
        <taxon>Thermodesulfobacteriota</taxon>
        <taxon>Desulfobulbia</taxon>
        <taxon>Desulfobulbales</taxon>
        <taxon>Desulfocapsaceae</taxon>
        <taxon>Desulfocapsa</taxon>
    </lineage>
</organism>
<dbReference type="EC" id="6.3.2.12" evidence="6"/>
<comment type="catalytic activity">
    <reaction evidence="18">
        <text>(6S)-5,6,7,8-tetrahydrofolyl-(gamma-L-Glu)(n) + L-glutamate + ATP = (6S)-5,6,7,8-tetrahydrofolyl-(gamma-L-Glu)(n+1) + ADP + phosphate + H(+)</text>
        <dbReference type="Rhea" id="RHEA:10580"/>
        <dbReference type="Rhea" id="RHEA-COMP:14738"/>
        <dbReference type="Rhea" id="RHEA-COMP:14740"/>
        <dbReference type="ChEBI" id="CHEBI:15378"/>
        <dbReference type="ChEBI" id="CHEBI:29985"/>
        <dbReference type="ChEBI" id="CHEBI:30616"/>
        <dbReference type="ChEBI" id="CHEBI:43474"/>
        <dbReference type="ChEBI" id="CHEBI:141005"/>
        <dbReference type="ChEBI" id="CHEBI:456216"/>
        <dbReference type="EC" id="6.3.2.17"/>
    </reaction>
</comment>
<comment type="function">
    <text evidence="2">Functions in two distinct reactions of the de novo folate biosynthetic pathway. Catalyzes the addition of a glutamate residue to dihydropteroate (7,8-dihydropteroate or H2Pte) to form dihydrofolate (7,8-dihydrofolate monoglutamate or H2Pte-Glu). Also catalyzes successive additions of L-glutamate to tetrahydrofolate or 10-formyltetrahydrofolate or 5,10-methylenetetrahydrofolate, leading to folylpolyglutamate derivatives.</text>
</comment>
<name>M1PEH2_DESSD</name>
<evidence type="ECO:0000256" key="18">
    <source>
        <dbReference type="ARBA" id="ARBA00047493"/>
    </source>
</evidence>
<keyword evidence="9 22" id="KW-0436">Ligase</keyword>
<evidence type="ECO:0000259" key="24">
    <source>
        <dbReference type="Pfam" id="PF08245"/>
    </source>
</evidence>
<comment type="catalytic activity">
    <reaction evidence="19">
        <text>10-formyltetrahydrofolyl-(gamma-L-Glu)(n) + L-glutamate + ATP = 10-formyltetrahydrofolyl-(gamma-L-Glu)(n+1) + ADP + phosphate + H(+)</text>
        <dbReference type="Rhea" id="RHEA:51904"/>
        <dbReference type="Rhea" id="RHEA-COMP:13088"/>
        <dbReference type="Rhea" id="RHEA-COMP:14300"/>
        <dbReference type="ChEBI" id="CHEBI:15378"/>
        <dbReference type="ChEBI" id="CHEBI:29985"/>
        <dbReference type="ChEBI" id="CHEBI:30616"/>
        <dbReference type="ChEBI" id="CHEBI:43474"/>
        <dbReference type="ChEBI" id="CHEBI:134413"/>
        <dbReference type="ChEBI" id="CHEBI:456216"/>
        <dbReference type="EC" id="6.3.2.17"/>
    </reaction>
</comment>
<accession>M1PEH2</accession>
<comment type="similarity">
    <text evidence="5 22">Belongs to the folylpolyglutamate synthase family.</text>
</comment>
<evidence type="ECO:0000256" key="10">
    <source>
        <dbReference type="ARBA" id="ARBA00022723"/>
    </source>
</evidence>
<dbReference type="eggNOG" id="COG0285">
    <property type="taxonomic scope" value="Bacteria"/>
</dbReference>
<comment type="catalytic activity">
    <reaction evidence="20">
        <text>(6R)-5,10-methylenetetrahydrofolyl-(gamma-L-Glu)(n) + L-glutamate + ATP = (6R)-5,10-methylenetetrahydrofolyl-(gamma-L-Glu)(n+1) + ADP + phosphate + H(+)</text>
        <dbReference type="Rhea" id="RHEA:51912"/>
        <dbReference type="Rhea" id="RHEA-COMP:13257"/>
        <dbReference type="Rhea" id="RHEA-COMP:13258"/>
        <dbReference type="ChEBI" id="CHEBI:15378"/>
        <dbReference type="ChEBI" id="CHEBI:29985"/>
        <dbReference type="ChEBI" id="CHEBI:30616"/>
        <dbReference type="ChEBI" id="CHEBI:43474"/>
        <dbReference type="ChEBI" id="CHEBI:136572"/>
        <dbReference type="ChEBI" id="CHEBI:456216"/>
        <dbReference type="EC" id="6.3.2.17"/>
    </reaction>
</comment>
<dbReference type="PROSITE" id="PS01011">
    <property type="entry name" value="FOLYLPOLYGLU_SYNT_1"/>
    <property type="match status" value="1"/>
</dbReference>
<evidence type="ECO:0000256" key="4">
    <source>
        <dbReference type="ARBA" id="ARBA00005150"/>
    </source>
</evidence>
<keyword evidence="26" id="KW-1185">Reference proteome</keyword>
<dbReference type="AlphaFoldDB" id="M1PEH2"/>
<keyword evidence="12 22" id="KW-0067">ATP-binding</keyword>
<keyword evidence="10" id="KW-0479">Metal-binding</keyword>
<evidence type="ECO:0000256" key="20">
    <source>
        <dbReference type="ARBA" id="ARBA00049035"/>
    </source>
</evidence>
<gene>
    <name evidence="25" type="ordered locus">UWK_03451</name>
</gene>
<evidence type="ECO:0000256" key="1">
    <source>
        <dbReference type="ARBA" id="ARBA00001946"/>
    </source>
</evidence>
<dbReference type="GO" id="GO:0005737">
    <property type="term" value="C:cytoplasm"/>
    <property type="evidence" value="ECO:0007669"/>
    <property type="project" value="TreeGrafter"/>
</dbReference>
<dbReference type="PATRIC" id="fig|1167006.5.peg.3711"/>
<dbReference type="GO" id="GO:0004326">
    <property type="term" value="F:tetrahydrofolylpolyglutamate synthase activity"/>
    <property type="evidence" value="ECO:0007669"/>
    <property type="project" value="UniProtKB-EC"/>
</dbReference>
<dbReference type="InterPro" id="IPR036615">
    <property type="entry name" value="Mur_ligase_C_dom_sf"/>
</dbReference>
<evidence type="ECO:0000313" key="26">
    <source>
        <dbReference type="Proteomes" id="UP000011721"/>
    </source>
</evidence>
<evidence type="ECO:0000256" key="8">
    <source>
        <dbReference type="ARBA" id="ARBA00019357"/>
    </source>
</evidence>
<dbReference type="GO" id="GO:0046872">
    <property type="term" value="F:metal ion binding"/>
    <property type="evidence" value="ECO:0007669"/>
    <property type="project" value="UniProtKB-KW"/>
</dbReference>
<evidence type="ECO:0000256" key="9">
    <source>
        <dbReference type="ARBA" id="ARBA00022598"/>
    </source>
</evidence>
<dbReference type="GO" id="GO:0008841">
    <property type="term" value="F:dihydrofolate synthase activity"/>
    <property type="evidence" value="ECO:0007669"/>
    <property type="project" value="UniProtKB-EC"/>
</dbReference>
<evidence type="ECO:0000256" key="16">
    <source>
        <dbReference type="ARBA" id="ARBA00030592"/>
    </source>
</evidence>
<evidence type="ECO:0000256" key="6">
    <source>
        <dbReference type="ARBA" id="ARBA00013023"/>
    </source>
</evidence>
<dbReference type="Gene3D" id="3.90.190.20">
    <property type="entry name" value="Mur ligase, C-terminal domain"/>
    <property type="match status" value="1"/>
</dbReference>
<feature type="domain" description="Mur ligase central" evidence="24">
    <location>
        <begin position="44"/>
        <end position="265"/>
    </location>
</feature>
<keyword evidence="11 22" id="KW-0547">Nucleotide-binding</keyword>
<evidence type="ECO:0000256" key="5">
    <source>
        <dbReference type="ARBA" id="ARBA00008276"/>
    </source>
</evidence>